<evidence type="ECO:0000313" key="11">
    <source>
        <dbReference type="Proteomes" id="UP000835052"/>
    </source>
</evidence>
<dbReference type="GO" id="GO:0046983">
    <property type="term" value="F:protein dimerization activity"/>
    <property type="evidence" value="ECO:0007669"/>
    <property type="project" value="InterPro"/>
</dbReference>
<name>A0A8S1GMS7_9PELO</name>
<dbReference type="InterPro" id="IPR000014">
    <property type="entry name" value="PAS"/>
</dbReference>
<feature type="domain" description="BHLH" evidence="9">
    <location>
        <begin position="39"/>
        <end position="92"/>
    </location>
</feature>
<dbReference type="AlphaFoldDB" id="A0A8S1GMS7"/>
<evidence type="ECO:0000259" key="9">
    <source>
        <dbReference type="PROSITE" id="PS50888"/>
    </source>
</evidence>
<dbReference type="EMBL" id="CAJGYM010000001">
    <property type="protein sequence ID" value="CAD6184301.1"/>
    <property type="molecule type" value="Genomic_DNA"/>
</dbReference>
<comment type="similarity">
    <text evidence="2">Belongs to the SKP1 family.</text>
</comment>
<dbReference type="InterPro" id="IPR036296">
    <property type="entry name" value="SKP1-like_dim_sf"/>
</dbReference>
<comment type="subcellular location">
    <subcellularLocation>
        <location evidence="1">Nucleus</location>
    </subcellularLocation>
</comment>
<dbReference type="Pfam" id="PF00989">
    <property type="entry name" value="PAS"/>
    <property type="match status" value="1"/>
</dbReference>
<dbReference type="PROSITE" id="PS50888">
    <property type="entry name" value="BHLH"/>
    <property type="match status" value="1"/>
</dbReference>
<dbReference type="Pfam" id="PF03931">
    <property type="entry name" value="Skp1_POZ"/>
    <property type="match status" value="1"/>
</dbReference>
<dbReference type="InterPro" id="IPR039091">
    <property type="entry name" value="AHR/AHRR"/>
</dbReference>
<keyword evidence="3" id="KW-0805">Transcription regulation</keyword>
<evidence type="ECO:0000256" key="6">
    <source>
        <dbReference type="ARBA" id="ARBA00023163"/>
    </source>
</evidence>
<dbReference type="CDD" id="cd18322">
    <property type="entry name" value="BTB_POZ_SKP1"/>
    <property type="match status" value="1"/>
</dbReference>
<protein>
    <submittedName>
        <fullName evidence="10">Uncharacterized protein</fullName>
    </submittedName>
</protein>
<comment type="caution">
    <text evidence="10">The sequence shown here is derived from an EMBL/GenBank/DDBJ whole genome shotgun (WGS) entry which is preliminary data.</text>
</comment>
<accession>A0A8S1GMS7</accession>
<dbReference type="Gene3D" id="3.30.450.20">
    <property type="entry name" value="PAS domain"/>
    <property type="match status" value="2"/>
</dbReference>
<evidence type="ECO:0000256" key="1">
    <source>
        <dbReference type="ARBA" id="ARBA00004123"/>
    </source>
</evidence>
<dbReference type="GO" id="GO:0006805">
    <property type="term" value="P:xenobiotic metabolic process"/>
    <property type="evidence" value="ECO:0007669"/>
    <property type="project" value="InterPro"/>
</dbReference>
<evidence type="ECO:0000256" key="3">
    <source>
        <dbReference type="ARBA" id="ARBA00023015"/>
    </source>
</evidence>
<dbReference type="CDD" id="cd19696">
    <property type="entry name" value="bHLH-PAS_AhR_like"/>
    <property type="match status" value="1"/>
</dbReference>
<feature type="domain" description="PAS" evidence="8">
    <location>
        <begin position="154"/>
        <end position="210"/>
    </location>
</feature>
<evidence type="ECO:0000256" key="7">
    <source>
        <dbReference type="ARBA" id="ARBA00023242"/>
    </source>
</evidence>
<keyword evidence="11" id="KW-1185">Reference proteome</keyword>
<evidence type="ECO:0000256" key="5">
    <source>
        <dbReference type="ARBA" id="ARBA00023159"/>
    </source>
</evidence>
<dbReference type="GO" id="GO:0004879">
    <property type="term" value="F:nuclear receptor activity"/>
    <property type="evidence" value="ECO:0007669"/>
    <property type="project" value="TreeGrafter"/>
</dbReference>
<dbReference type="PANTHER" id="PTHR10649:SF12">
    <property type="entry name" value="SPINELESS, ISOFORM C"/>
    <property type="match status" value="1"/>
</dbReference>
<dbReference type="PROSITE" id="PS50112">
    <property type="entry name" value="PAS"/>
    <property type="match status" value="1"/>
</dbReference>
<dbReference type="InterPro" id="IPR001232">
    <property type="entry name" value="SKP1-like"/>
</dbReference>
<dbReference type="FunFam" id="3.30.710.10:FF:000018">
    <property type="entry name" value="S-phase kinase-associated protein 1"/>
    <property type="match status" value="1"/>
</dbReference>
<dbReference type="InterPro" id="IPR013767">
    <property type="entry name" value="PAS_fold"/>
</dbReference>
<proteinExistence type="inferred from homology"/>
<dbReference type="Proteomes" id="UP000835052">
    <property type="component" value="Unassembled WGS sequence"/>
</dbReference>
<dbReference type="PANTHER" id="PTHR10649">
    <property type="entry name" value="ARYL HYDROCARBON RECEPTOR"/>
    <property type="match status" value="1"/>
</dbReference>
<dbReference type="InterPro" id="IPR013655">
    <property type="entry name" value="PAS_fold_3"/>
</dbReference>
<keyword evidence="5" id="KW-0010">Activator</keyword>
<dbReference type="CDD" id="cd00130">
    <property type="entry name" value="PAS"/>
    <property type="match status" value="1"/>
</dbReference>
<dbReference type="Pfam" id="PF01466">
    <property type="entry name" value="Skp1"/>
    <property type="match status" value="1"/>
</dbReference>
<dbReference type="InterPro" id="IPR016072">
    <property type="entry name" value="Skp1_comp_dimer"/>
</dbReference>
<evidence type="ECO:0000256" key="4">
    <source>
        <dbReference type="ARBA" id="ARBA00023125"/>
    </source>
</evidence>
<dbReference type="GO" id="GO:0000976">
    <property type="term" value="F:transcription cis-regulatory region binding"/>
    <property type="evidence" value="ECO:0007669"/>
    <property type="project" value="TreeGrafter"/>
</dbReference>
<dbReference type="SMART" id="SM00512">
    <property type="entry name" value="Skp1"/>
    <property type="match status" value="1"/>
</dbReference>
<dbReference type="Pfam" id="PF08447">
    <property type="entry name" value="PAS_3"/>
    <property type="match status" value="1"/>
</dbReference>
<dbReference type="OrthoDB" id="7788762at2759"/>
<dbReference type="GO" id="GO:0005634">
    <property type="term" value="C:nucleus"/>
    <property type="evidence" value="ECO:0007669"/>
    <property type="project" value="UniProtKB-SubCell"/>
</dbReference>
<sequence length="835" mass="93573">MKILLSAWKMIQNERRGETHVARHLTGAGSARILVREPPKPATSTNPSKRHRERLNGELEMVALLLPYDPTTISRLDKLSVLRLAVSFLQCKAHFQACMHSSSFLSPYPMATHAFAYNPQPPAPYSSKVPTVFDVRTSSALLDAEESDFELISLKALGGFILVINDNGEIYYASENVEDFLGFHQSDILHQPLYDLIHSEDRDDIRQQIDVNFHMPSGSNSHSDLYNPENLKYLERNANARFRCLLDNTCGFLRIDIRGKLMSLHGLPSSYVMGRSNPGAVLGLIAVCTPFVPPSTSEVSSEDLILKTKHHLDGALVSMDQKVYEMLELTEADLPAPLYQLVHVEDAVCMAEAHKEVIKNGSSGLLVYRLVSKKTSRVYFVQSSCRMFYKNGKPESIGLTHRLLSEVEGTTLLEKRSSLKAKLLSFDDSFLQSPRNLQSTAALPLPIAHSVKENEGSSSEQYSTDLQSACAPRLKKRKEENGVNPLALAPTAIIPAPKIYLDQWRVLPGPFELPPFGVPTALPGEIPAHPSEAWGADSYLNYSPHIPYPPLSLTHCTPYPEMSGVAYQSWQQYGITHSEACHLNQPAAVHDPVQPVDHAAKQPQEYTENSKFYQYAQPFSVTDGSVHDALQSNHPSGFSLISEQRCPVEVIMTAETGNERKIKLTSSDNEVFDVPRDVIRLSNTINTLLQDLGLDDSEEDTTEAIPVSNVSSPILKKVIQWCQHHREDPLPTEDSDNREKRTDDINSWDVEFLKVDQGTLFELILAANYLDIKGLLDVTCKTVANMIKGKSPEEIRRTFNIKNDFTPEEEEQIRKEKRLYFQFSPLTTSKSKFVY</sequence>
<dbReference type="SUPFAM" id="SSF55785">
    <property type="entry name" value="PYP-like sensor domain (PAS domain)"/>
    <property type="match status" value="2"/>
</dbReference>
<keyword evidence="7" id="KW-0539">Nucleus</keyword>
<dbReference type="SMART" id="SM00091">
    <property type="entry name" value="PAS"/>
    <property type="match status" value="1"/>
</dbReference>
<gene>
    <name evidence="10" type="ORF">CAUJ_LOCUS220</name>
</gene>
<evidence type="ECO:0000259" key="8">
    <source>
        <dbReference type="PROSITE" id="PS50112"/>
    </source>
</evidence>
<evidence type="ECO:0000256" key="2">
    <source>
        <dbReference type="ARBA" id="ARBA00009993"/>
    </source>
</evidence>
<organism evidence="10 11">
    <name type="scientific">Caenorhabditis auriculariae</name>
    <dbReference type="NCBI Taxonomy" id="2777116"/>
    <lineage>
        <taxon>Eukaryota</taxon>
        <taxon>Metazoa</taxon>
        <taxon>Ecdysozoa</taxon>
        <taxon>Nematoda</taxon>
        <taxon>Chromadorea</taxon>
        <taxon>Rhabditida</taxon>
        <taxon>Rhabditina</taxon>
        <taxon>Rhabditomorpha</taxon>
        <taxon>Rhabditoidea</taxon>
        <taxon>Rhabditidae</taxon>
        <taxon>Peloderinae</taxon>
        <taxon>Caenorhabditis</taxon>
    </lineage>
</organism>
<dbReference type="InterPro" id="IPR035965">
    <property type="entry name" value="PAS-like_dom_sf"/>
</dbReference>
<keyword evidence="6" id="KW-0804">Transcription</keyword>
<dbReference type="SUPFAM" id="SSF54695">
    <property type="entry name" value="POZ domain"/>
    <property type="match status" value="1"/>
</dbReference>
<dbReference type="GO" id="GO:0006511">
    <property type="term" value="P:ubiquitin-dependent protein catabolic process"/>
    <property type="evidence" value="ECO:0007669"/>
    <property type="project" value="InterPro"/>
</dbReference>
<keyword evidence="4" id="KW-0238">DNA-binding</keyword>
<evidence type="ECO:0000313" key="10">
    <source>
        <dbReference type="EMBL" id="CAD6184301.1"/>
    </source>
</evidence>
<reference evidence="10" key="1">
    <citation type="submission" date="2020-10" db="EMBL/GenBank/DDBJ databases">
        <authorList>
            <person name="Kikuchi T."/>
        </authorList>
    </citation>
    <scope>NUCLEOTIDE SEQUENCE</scope>
    <source>
        <strain evidence="10">NKZ352</strain>
    </source>
</reference>
<dbReference type="Gene3D" id="3.30.710.10">
    <property type="entry name" value="Potassium Channel Kv1.1, Chain A"/>
    <property type="match status" value="1"/>
</dbReference>
<dbReference type="InterPro" id="IPR016073">
    <property type="entry name" value="Skp1_comp_POZ"/>
</dbReference>
<dbReference type="InterPro" id="IPR011333">
    <property type="entry name" value="SKP1/BTB/POZ_sf"/>
</dbReference>
<dbReference type="SUPFAM" id="SSF81382">
    <property type="entry name" value="Skp1 dimerisation domain-like"/>
    <property type="match status" value="1"/>
</dbReference>
<dbReference type="GO" id="GO:0034751">
    <property type="term" value="C:aryl hydrocarbon receptor complex"/>
    <property type="evidence" value="ECO:0007669"/>
    <property type="project" value="TreeGrafter"/>
</dbReference>
<dbReference type="InterPro" id="IPR011598">
    <property type="entry name" value="bHLH_dom"/>
</dbReference>